<gene>
    <name evidence="3" type="ORF">ASJ30_14910</name>
</gene>
<evidence type="ECO:0000259" key="2">
    <source>
        <dbReference type="Pfam" id="PF18495"/>
    </source>
</evidence>
<dbReference type="InterPro" id="IPR041535">
    <property type="entry name" value="VbhA"/>
</dbReference>
<keyword evidence="4" id="KW-1185">Reference proteome</keyword>
<dbReference type="Gene3D" id="1.10.8.1050">
    <property type="entry name" value="Antitoxin VbhA-like"/>
    <property type="match status" value="1"/>
</dbReference>
<name>A0A1L3MKE7_9MICO</name>
<proteinExistence type="predicted"/>
<dbReference type="AlphaFoldDB" id="A0A1L3MKE7"/>
<dbReference type="KEGG" id="jte:ASJ30_14910"/>
<protein>
    <recommendedName>
        <fullName evidence="2">Antitoxin VbhA domain-containing protein</fullName>
    </recommendedName>
</protein>
<dbReference type="CDD" id="cd11586">
    <property type="entry name" value="VbhA_like"/>
    <property type="match status" value="1"/>
</dbReference>
<dbReference type="InterPro" id="IPR033788">
    <property type="entry name" value="VbhA-like"/>
</dbReference>
<accession>A0A1L3MKE7</accession>
<dbReference type="RefSeq" id="WP_072625812.1">
    <property type="nucleotide sequence ID" value="NZ_CP013290.1"/>
</dbReference>
<reference evidence="3 4" key="1">
    <citation type="submission" date="2015-11" db="EMBL/GenBank/DDBJ databases">
        <authorList>
            <person name="Zhang Y."/>
            <person name="Guo Z."/>
        </authorList>
    </citation>
    <scope>NUCLEOTIDE SEQUENCE [LARGE SCALE GENOMIC DNA]</scope>
    <source>
        <strain evidence="3 4">YFY001</strain>
    </source>
</reference>
<evidence type="ECO:0000313" key="3">
    <source>
        <dbReference type="EMBL" id="APH02674.1"/>
    </source>
</evidence>
<dbReference type="EMBL" id="CP013290">
    <property type="protein sequence ID" value="APH02674.1"/>
    <property type="molecule type" value="Genomic_DNA"/>
</dbReference>
<evidence type="ECO:0000313" key="4">
    <source>
        <dbReference type="Proteomes" id="UP000182938"/>
    </source>
</evidence>
<sequence>MAISPEEQARRAESLRQIRHSTEMSGGRLSDDAEHDLAEYVRGEVDEAEMLRRVRARFGLGE</sequence>
<organism evidence="3 4">
    <name type="scientific">Janibacter indicus</name>
    <dbReference type="NCBI Taxonomy" id="857417"/>
    <lineage>
        <taxon>Bacteria</taxon>
        <taxon>Bacillati</taxon>
        <taxon>Actinomycetota</taxon>
        <taxon>Actinomycetes</taxon>
        <taxon>Micrococcales</taxon>
        <taxon>Intrasporangiaceae</taxon>
        <taxon>Janibacter</taxon>
    </lineage>
</organism>
<feature type="compositionally biased region" description="Basic and acidic residues" evidence="1">
    <location>
        <begin position="7"/>
        <end position="22"/>
    </location>
</feature>
<evidence type="ECO:0000256" key="1">
    <source>
        <dbReference type="SAM" id="MobiDB-lite"/>
    </source>
</evidence>
<feature type="region of interest" description="Disordered" evidence="1">
    <location>
        <begin position="1"/>
        <end position="33"/>
    </location>
</feature>
<dbReference type="Proteomes" id="UP000182938">
    <property type="component" value="Chromosome"/>
</dbReference>
<dbReference type="Pfam" id="PF18495">
    <property type="entry name" value="VbhA"/>
    <property type="match status" value="1"/>
</dbReference>
<dbReference type="InterPro" id="IPR043038">
    <property type="entry name" value="VbhA_sf"/>
</dbReference>
<feature type="domain" description="Antitoxin VbhA" evidence="2">
    <location>
        <begin position="11"/>
        <end position="57"/>
    </location>
</feature>